<dbReference type="InterPro" id="IPR052708">
    <property type="entry name" value="PxpC"/>
</dbReference>
<dbReference type="AlphaFoldDB" id="A0A364K8Y6"/>
<feature type="domain" description="Carboxyltransferase" evidence="4">
    <location>
        <begin position="24"/>
        <end position="320"/>
    </location>
</feature>
<evidence type="ECO:0000259" key="4">
    <source>
        <dbReference type="SMART" id="SM00797"/>
    </source>
</evidence>
<evidence type="ECO:0000256" key="1">
    <source>
        <dbReference type="ARBA" id="ARBA00022741"/>
    </source>
</evidence>
<dbReference type="PANTHER" id="PTHR43309">
    <property type="entry name" value="5-OXOPROLINASE SUBUNIT C"/>
    <property type="match status" value="1"/>
</dbReference>
<dbReference type="Pfam" id="PF02626">
    <property type="entry name" value="CT_A_B"/>
    <property type="match status" value="1"/>
</dbReference>
<dbReference type="SMART" id="SM00797">
    <property type="entry name" value="AHS2"/>
    <property type="match status" value="1"/>
</dbReference>
<keyword evidence="6" id="KW-1185">Reference proteome</keyword>
<comment type="caution">
    <text evidence="5">The sequence shown here is derived from an EMBL/GenBank/DDBJ whole genome shotgun (WGS) entry which is preliminary data.</text>
</comment>
<dbReference type="EMBL" id="QJKK01000001">
    <property type="protein sequence ID" value="RAL26759.1"/>
    <property type="molecule type" value="Genomic_DNA"/>
</dbReference>
<gene>
    <name evidence="5" type="ORF">DL897_01520</name>
</gene>
<reference evidence="5 6" key="2">
    <citation type="submission" date="2018-06" db="EMBL/GenBank/DDBJ databases">
        <authorList>
            <person name="Zhirakovskaya E."/>
        </authorList>
    </citation>
    <scope>NUCLEOTIDE SEQUENCE [LARGE SCALE GENOMIC DNA]</scope>
    <source>
        <strain evidence="5 6">FBKL4.011</strain>
    </source>
</reference>
<dbReference type="Proteomes" id="UP000251213">
    <property type="component" value="Unassembled WGS sequence"/>
</dbReference>
<sequence>MSILVKHPGLFTTVQDQGRHGYQKFGVVVGGAMDLFAFRMSNLLVGNDQGEAGLEVTLRGPELEFLADTVIAICGGDLSPMLDSKHVPMWRPIYIRKGCVLHFGAIQTGCRAYIAIAGGIDVNHVLGSVSTYTRANLGGFKGRALQKGDILPLKEPFYTIEKYRQQFNLIKDSSVSISKFSLNHKVLPPYRNNPCVRFVRGRQYDDFSSEAKRRLVTSSYRVSSKSDRMGYRLEGPALMLQEPKEMISETILFGTIQVPPDGQPIILMADRQTTGGYPKIAQVIFVDLPILAQVKPGETLTLQEVSLQVAEQLYLKQEATLQFMQKRLRLYWETGVLINQK</sequence>
<dbReference type="PANTHER" id="PTHR43309:SF5">
    <property type="entry name" value="5-OXOPROLINASE SUBUNIT C"/>
    <property type="match status" value="1"/>
</dbReference>
<evidence type="ECO:0000256" key="3">
    <source>
        <dbReference type="ARBA" id="ARBA00022840"/>
    </source>
</evidence>
<keyword evidence="1" id="KW-0547">Nucleotide-binding</keyword>
<dbReference type="GO" id="GO:0016787">
    <property type="term" value="F:hydrolase activity"/>
    <property type="evidence" value="ECO:0007669"/>
    <property type="project" value="UniProtKB-KW"/>
</dbReference>
<evidence type="ECO:0000313" key="5">
    <source>
        <dbReference type="EMBL" id="RAL26759.1"/>
    </source>
</evidence>
<dbReference type="RefSeq" id="WP_113657364.1">
    <property type="nucleotide sequence ID" value="NZ_KZ845663.1"/>
</dbReference>
<protein>
    <submittedName>
        <fullName evidence="5">KipI antagonist</fullName>
    </submittedName>
</protein>
<evidence type="ECO:0000256" key="2">
    <source>
        <dbReference type="ARBA" id="ARBA00022801"/>
    </source>
</evidence>
<evidence type="ECO:0000313" key="6">
    <source>
        <dbReference type="Proteomes" id="UP000251213"/>
    </source>
</evidence>
<dbReference type="OrthoDB" id="9782422at2"/>
<dbReference type="GO" id="GO:0005524">
    <property type="term" value="F:ATP binding"/>
    <property type="evidence" value="ECO:0007669"/>
    <property type="project" value="UniProtKB-KW"/>
</dbReference>
<reference evidence="5 6" key="1">
    <citation type="submission" date="2018-06" db="EMBL/GenBank/DDBJ databases">
        <title>Thermoflavimicrobium daqus sp. nov., a thermophilic microbe isolated from Moutai-flavour Daqu.</title>
        <authorList>
            <person name="Wang X."/>
            <person name="Zhou H."/>
        </authorList>
    </citation>
    <scope>NUCLEOTIDE SEQUENCE [LARGE SCALE GENOMIC DNA]</scope>
    <source>
        <strain evidence="5 6">FBKL4.011</strain>
    </source>
</reference>
<dbReference type="Gene3D" id="2.40.100.10">
    <property type="entry name" value="Cyclophilin-like"/>
    <property type="match status" value="1"/>
</dbReference>
<dbReference type="NCBIfam" id="TIGR00724">
    <property type="entry name" value="urea_amlyse_rel"/>
    <property type="match status" value="1"/>
</dbReference>
<accession>A0A364K8Y6</accession>
<dbReference type="InterPro" id="IPR003778">
    <property type="entry name" value="CT_A_B"/>
</dbReference>
<keyword evidence="3" id="KW-0067">ATP-binding</keyword>
<proteinExistence type="predicted"/>
<name>A0A364K8Y6_9BACL</name>
<dbReference type="InterPro" id="IPR029000">
    <property type="entry name" value="Cyclophilin-like_dom_sf"/>
</dbReference>
<organism evidence="5 6">
    <name type="scientific">Thermoflavimicrobium daqui</name>
    <dbReference type="NCBI Taxonomy" id="2137476"/>
    <lineage>
        <taxon>Bacteria</taxon>
        <taxon>Bacillati</taxon>
        <taxon>Bacillota</taxon>
        <taxon>Bacilli</taxon>
        <taxon>Bacillales</taxon>
        <taxon>Thermoactinomycetaceae</taxon>
        <taxon>Thermoflavimicrobium</taxon>
    </lineage>
</organism>
<keyword evidence="2" id="KW-0378">Hydrolase</keyword>